<dbReference type="AlphaFoldDB" id="A0A8B8AN13"/>
<evidence type="ECO:0000256" key="3">
    <source>
        <dbReference type="ARBA" id="ARBA00022729"/>
    </source>
</evidence>
<dbReference type="PANTHER" id="PTHR22923:SF64">
    <property type="entry name" value="C1Q-RELATED FACTOR"/>
    <property type="match status" value="1"/>
</dbReference>
<dbReference type="PANTHER" id="PTHR22923">
    <property type="entry name" value="CEREBELLIN-RELATED"/>
    <property type="match status" value="1"/>
</dbReference>
<dbReference type="Gene3D" id="2.60.120.40">
    <property type="match status" value="1"/>
</dbReference>
<dbReference type="GeneID" id="111102864"/>
<dbReference type="Pfam" id="PF00386">
    <property type="entry name" value="C1q"/>
    <property type="match status" value="1"/>
</dbReference>
<dbReference type="InterPro" id="IPR001073">
    <property type="entry name" value="C1q_dom"/>
</dbReference>
<feature type="domain" description="C1q" evidence="6">
    <location>
        <begin position="145"/>
        <end position="280"/>
    </location>
</feature>
<dbReference type="Proteomes" id="UP000694844">
    <property type="component" value="Chromosome 7"/>
</dbReference>
<feature type="signal peptide" evidence="5">
    <location>
        <begin position="1"/>
        <end position="24"/>
    </location>
</feature>
<dbReference type="RefSeq" id="XP_022291489.1">
    <property type="nucleotide sequence ID" value="XM_022435781.1"/>
</dbReference>
<sequence length="280" mass="32010">MSLQTFPVLILCAFYFLTNSYIYADQDEIVDVNTDWKWAVRKIKELEEQVRIQDERILTLEKRPTASEWTSMVDIRKTFQKQHDRIVQLEARIDELETQTEIENNELGETSSPERMHVSQSKRPMINSKRSMVKNARLLLQPTPVSVETVAFFAYFSTHNPPSMHHHILAFDTVITNVGNAYHPHSGTFIAPRTGLYVFTWTIRLWGNSYHTSELLVDNNIVNTIYLNPVNEIDGSVTGTAVVLVNQGDDVLVRTGSNYNNGDIKSDTNGRSSFAGWILM</sequence>
<dbReference type="PRINTS" id="PR00007">
    <property type="entry name" value="COMPLEMNTC1Q"/>
</dbReference>
<dbReference type="InterPro" id="IPR008983">
    <property type="entry name" value="Tumour_necrosis_fac-like_dom"/>
</dbReference>
<feature type="chain" id="PRO_5034503890" evidence="5">
    <location>
        <begin position="25"/>
        <end position="280"/>
    </location>
</feature>
<proteinExistence type="predicted"/>
<comment type="subcellular location">
    <subcellularLocation>
        <location evidence="1">Secreted</location>
    </subcellularLocation>
</comment>
<name>A0A8B8AN13_CRAVI</name>
<dbReference type="GO" id="GO:0005576">
    <property type="term" value="C:extracellular region"/>
    <property type="evidence" value="ECO:0007669"/>
    <property type="project" value="UniProtKB-SubCell"/>
</dbReference>
<gene>
    <name evidence="8" type="primary">LOC111102864</name>
</gene>
<dbReference type="KEGG" id="cvn:111102864"/>
<evidence type="ECO:0000256" key="5">
    <source>
        <dbReference type="SAM" id="SignalP"/>
    </source>
</evidence>
<evidence type="ECO:0000313" key="7">
    <source>
        <dbReference type="Proteomes" id="UP000694844"/>
    </source>
</evidence>
<evidence type="ECO:0000256" key="2">
    <source>
        <dbReference type="ARBA" id="ARBA00022525"/>
    </source>
</evidence>
<feature type="region of interest" description="Disordered" evidence="4">
    <location>
        <begin position="101"/>
        <end position="123"/>
    </location>
</feature>
<dbReference type="SUPFAM" id="SSF49842">
    <property type="entry name" value="TNF-like"/>
    <property type="match status" value="1"/>
</dbReference>
<dbReference type="PROSITE" id="PS50871">
    <property type="entry name" value="C1Q"/>
    <property type="match status" value="1"/>
</dbReference>
<keyword evidence="7" id="KW-1185">Reference proteome</keyword>
<dbReference type="SMART" id="SM00110">
    <property type="entry name" value="C1Q"/>
    <property type="match status" value="1"/>
</dbReference>
<evidence type="ECO:0000313" key="8">
    <source>
        <dbReference type="RefSeq" id="XP_022291489.1"/>
    </source>
</evidence>
<organism evidence="7 8">
    <name type="scientific">Crassostrea virginica</name>
    <name type="common">Eastern oyster</name>
    <dbReference type="NCBI Taxonomy" id="6565"/>
    <lineage>
        <taxon>Eukaryota</taxon>
        <taxon>Metazoa</taxon>
        <taxon>Spiralia</taxon>
        <taxon>Lophotrochozoa</taxon>
        <taxon>Mollusca</taxon>
        <taxon>Bivalvia</taxon>
        <taxon>Autobranchia</taxon>
        <taxon>Pteriomorphia</taxon>
        <taxon>Ostreida</taxon>
        <taxon>Ostreoidea</taxon>
        <taxon>Ostreidae</taxon>
        <taxon>Crassostrea</taxon>
    </lineage>
</organism>
<keyword evidence="2" id="KW-0964">Secreted</keyword>
<dbReference type="OrthoDB" id="6146865at2759"/>
<evidence type="ECO:0000256" key="1">
    <source>
        <dbReference type="ARBA" id="ARBA00004613"/>
    </source>
</evidence>
<keyword evidence="3 5" id="KW-0732">Signal</keyword>
<evidence type="ECO:0000256" key="4">
    <source>
        <dbReference type="SAM" id="MobiDB-lite"/>
    </source>
</evidence>
<protein>
    <submittedName>
        <fullName evidence="8">Uncharacterized protein LOC111102864</fullName>
    </submittedName>
</protein>
<dbReference type="InterPro" id="IPR050822">
    <property type="entry name" value="Cerebellin_Synaptic_Org"/>
</dbReference>
<evidence type="ECO:0000259" key="6">
    <source>
        <dbReference type="PROSITE" id="PS50871"/>
    </source>
</evidence>
<accession>A0A8B8AN13</accession>
<reference evidence="8" key="1">
    <citation type="submission" date="2025-08" db="UniProtKB">
        <authorList>
            <consortium name="RefSeq"/>
        </authorList>
    </citation>
    <scope>IDENTIFICATION</scope>
    <source>
        <tissue evidence="8">Whole sample</tissue>
    </source>
</reference>